<keyword evidence="4" id="KW-1185">Reference proteome</keyword>
<keyword evidence="2" id="KW-1277">Toxin-antitoxin system</keyword>
<name>A0A0D5LMV7_MAREN</name>
<dbReference type="Gene3D" id="3.30.2310.20">
    <property type="entry name" value="RelE-like"/>
    <property type="match status" value="1"/>
</dbReference>
<organism evidence="3 4">
    <name type="scientific">Martelella endophytica</name>
    <dbReference type="NCBI Taxonomy" id="1486262"/>
    <lineage>
        <taxon>Bacteria</taxon>
        <taxon>Pseudomonadati</taxon>
        <taxon>Pseudomonadota</taxon>
        <taxon>Alphaproteobacteria</taxon>
        <taxon>Hyphomicrobiales</taxon>
        <taxon>Aurantimonadaceae</taxon>
        <taxon>Martelella</taxon>
    </lineage>
</organism>
<evidence type="ECO:0000313" key="4">
    <source>
        <dbReference type="Proteomes" id="UP000032611"/>
    </source>
</evidence>
<dbReference type="InterPro" id="IPR051803">
    <property type="entry name" value="TA_system_RelE-like_toxin"/>
</dbReference>
<dbReference type="AlphaFoldDB" id="A0A0D5LMV7"/>
<dbReference type="STRING" id="1486262.TM49_04435"/>
<accession>A0A0D5LMV7</accession>
<comment type="similarity">
    <text evidence="1">Belongs to the RelE toxin family.</text>
</comment>
<evidence type="ECO:0000256" key="1">
    <source>
        <dbReference type="ARBA" id="ARBA00006226"/>
    </source>
</evidence>
<dbReference type="PANTHER" id="PTHR33755">
    <property type="entry name" value="TOXIN PARE1-RELATED"/>
    <property type="match status" value="1"/>
</dbReference>
<dbReference type="InterPro" id="IPR035093">
    <property type="entry name" value="RelE/ParE_toxin_dom_sf"/>
</dbReference>
<dbReference type="HOGENOM" id="CLU_147162_10_3_5"/>
<sequence>MILEFSREAENDLEQIADYIAERNPRRALSFLRELRSSCEDIVVSPNAFALVPRYEHHQIRRRVHGNYLIFYRADSAKVVIIHILHGATDYGAILFE</sequence>
<evidence type="ECO:0000256" key="2">
    <source>
        <dbReference type="ARBA" id="ARBA00022649"/>
    </source>
</evidence>
<dbReference type="Pfam" id="PF05016">
    <property type="entry name" value="ParE_toxin"/>
    <property type="match status" value="1"/>
</dbReference>
<reference evidence="3 4" key="1">
    <citation type="journal article" date="2015" name="Genome Announc.">
        <title>Complete genome sequence of Martelella endophytica YC6887, which has antifungal activity associated with a halophyte.</title>
        <authorList>
            <person name="Khan A."/>
            <person name="Khan H."/>
            <person name="Chung E.J."/>
            <person name="Hossain M.T."/>
            <person name="Chung Y.R."/>
        </authorList>
    </citation>
    <scope>NUCLEOTIDE SEQUENCE [LARGE SCALE GENOMIC DNA]</scope>
    <source>
        <strain evidence="3">YC6887</strain>
    </source>
</reference>
<dbReference type="InterPro" id="IPR007712">
    <property type="entry name" value="RelE/ParE_toxin"/>
</dbReference>
<dbReference type="OrthoDB" id="8369899at2"/>
<dbReference type="KEGG" id="mey:TM49_04435"/>
<protein>
    <submittedName>
        <fullName evidence="3">Plasmid stabilization protein</fullName>
    </submittedName>
</protein>
<gene>
    <name evidence="3" type="ORF">TM49_04435</name>
</gene>
<dbReference type="RefSeq" id="WP_045679701.1">
    <property type="nucleotide sequence ID" value="NZ_CP010803.1"/>
</dbReference>
<dbReference type="EMBL" id="CP010803">
    <property type="protein sequence ID" value="AJY45107.1"/>
    <property type="molecule type" value="Genomic_DNA"/>
</dbReference>
<evidence type="ECO:0000313" key="3">
    <source>
        <dbReference type="EMBL" id="AJY45107.1"/>
    </source>
</evidence>
<proteinExistence type="inferred from homology"/>
<dbReference type="Proteomes" id="UP000032611">
    <property type="component" value="Chromosome"/>
</dbReference>
<dbReference type="PANTHER" id="PTHR33755:SF6">
    <property type="entry name" value="PLASMID STABILIZATION SYSTEM PROTEIN"/>
    <property type="match status" value="1"/>
</dbReference>
<dbReference type="PATRIC" id="fig|1486262.3.peg.907"/>